<gene>
    <name evidence="2" type="ORF">GHK62_30265</name>
</gene>
<accession>A0A6N7LLX6</accession>
<dbReference type="InterPro" id="IPR018968">
    <property type="entry name" value="Phasin"/>
</dbReference>
<name>A0A6N7LLX6_SINTE</name>
<dbReference type="Proteomes" id="UP000439983">
    <property type="component" value="Unassembled WGS sequence"/>
</dbReference>
<protein>
    <recommendedName>
        <fullName evidence="1">Phasin domain-containing protein</fullName>
    </recommendedName>
</protein>
<feature type="domain" description="Phasin" evidence="1">
    <location>
        <begin position="47"/>
        <end position="117"/>
    </location>
</feature>
<evidence type="ECO:0000259" key="1">
    <source>
        <dbReference type="Pfam" id="PF09361"/>
    </source>
</evidence>
<proteinExistence type="predicted"/>
<dbReference type="Pfam" id="PF09361">
    <property type="entry name" value="Phasin_2"/>
    <property type="match status" value="1"/>
</dbReference>
<reference evidence="2 3" key="1">
    <citation type="journal article" date="2013" name="Genome Biol.">
        <title>Comparative genomics of the core and accessory genomes of 48 Sinorhizobium strains comprising five genospecies.</title>
        <authorList>
            <person name="Sugawara M."/>
            <person name="Epstein B."/>
            <person name="Badgley B.D."/>
            <person name="Unno T."/>
            <person name="Xu L."/>
            <person name="Reese J."/>
            <person name="Gyaneshwar P."/>
            <person name="Denny R."/>
            <person name="Mudge J."/>
            <person name="Bharti A.K."/>
            <person name="Farmer A.D."/>
            <person name="May G.D."/>
            <person name="Woodward J.E."/>
            <person name="Medigue C."/>
            <person name="Vallenet D."/>
            <person name="Lajus A."/>
            <person name="Rouy Z."/>
            <person name="Martinez-Vaz B."/>
            <person name="Tiffin P."/>
            <person name="Young N.D."/>
            <person name="Sadowsky M.J."/>
        </authorList>
    </citation>
    <scope>NUCLEOTIDE SEQUENCE [LARGE SCALE GENOMIC DNA]</scope>
    <source>
        <strain evidence="2 3">USDA4894</strain>
    </source>
</reference>
<evidence type="ECO:0000313" key="3">
    <source>
        <dbReference type="Proteomes" id="UP000439983"/>
    </source>
</evidence>
<organism evidence="2 3">
    <name type="scientific">Sinorhizobium terangae</name>
    <dbReference type="NCBI Taxonomy" id="110322"/>
    <lineage>
        <taxon>Bacteria</taxon>
        <taxon>Pseudomonadati</taxon>
        <taxon>Pseudomonadota</taxon>
        <taxon>Alphaproteobacteria</taxon>
        <taxon>Hyphomicrobiales</taxon>
        <taxon>Rhizobiaceae</taxon>
        <taxon>Sinorhizobium/Ensifer group</taxon>
        <taxon>Sinorhizobium</taxon>
    </lineage>
</organism>
<dbReference type="OrthoDB" id="8420960at2"/>
<keyword evidence="3" id="KW-1185">Reference proteome</keyword>
<comment type="caution">
    <text evidence="2">The sequence shown here is derived from an EMBL/GenBank/DDBJ whole genome shotgun (WGS) entry which is preliminary data.</text>
</comment>
<dbReference type="RefSeq" id="WP_153442634.1">
    <property type="nucleotide sequence ID" value="NZ_JACIGA010000016.1"/>
</dbReference>
<dbReference type="AlphaFoldDB" id="A0A6N7LLX6"/>
<sequence length="130" mass="14292">MTKNAEKSLEPLENPFFSHSKAINPHAFEAQKLVDSIFESTTTAGIELTLKTITALQANAEANFSQLQALLEADSPSQVVELQSAFVRKRVDASVDQIRESQALTSKVLVDVSNSFKDFFKQFLAESKAA</sequence>
<evidence type="ECO:0000313" key="2">
    <source>
        <dbReference type="EMBL" id="MQX18871.1"/>
    </source>
</evidence>
<dbReference type="EMBL" id="WITC01000126">
    <property type="protein sequence ID" value="MQX18871.1"/>
    <property type="molecule type" value="Genomic_DNA"/>
</dbReference>